<evidence type="ECO:0000256" key="1">
    <source>
        <dbReference type="ARBA" id="ARBA00022737"/>
    </source>
</evidence>
<proteinExistence type="predicted"/>
<keyword evidence="2 3" id="KW-0040">ANK repeat</keyword>
<feature type="repeat" description="ANK" evidence="3">
    <location>
        <begin position="1436"/>
        <end position="1468"/>
    </location>
</feature>
<feature type="compositionally biased region" description="Basic and acidic residues" evidence="4">
    <location>
        <begin position="1631"/>
        <end position="1657"/>
    </location>
</feature>
<feature type="repeat" description="ANK" evidence="3">
    <location>
        <begin position="1079"/>
        <end position="1111"/>
    </location>
</feature>
<sequence>MPPQTQELVAQTLQWLMFSEIVLKPSTLVQALAVTPGVYYWEPTAVPSEEDVLGLCGSLISKRADGALDFAHFTVREYLESIDVNNTPHFAPFKFSRNEANYLIGCVCLTYLNLDLFSETPLDESALNKLARCKDEGAVVEPETTTVFPDRATTCANIQVPEAVPGLSGLAIVATSKAADTQETQRPSPKQDMLHSFSEWFATDPLMVYAARYWHHHCHDHLSDPLVTAMTHKLFHPEKRQQFIWWSQSLLHLCSQRSIKTYPDTHTLHWASCLALYEVCNWLLQHGVDVNRSSSLGTPYECLLLGITALNGEYENFLPYSRSLSMPSDEKGMTDRAKIAQLFIKGGLSTKDVGCLNIQAEIGPRSSRTPLALALIADPHNERLMSNLLAKHDTEISINLLDLIDNHTTYTSRHAYDSHIPRGYVAFLNAINPENVGVPAQALYQGLVQEIHTCQICSPQHHEPDKNNSILRLLSTERLRDLFCVSASRGQLPSLTASLSILQERHSSEELGPVVGQAMESAVAHAHEHIVQQLLDCGADANRRRHDNVTYLHQCLSDTARINVESTIQITTMLLNHRADLHARNSKGETPIDVAAASNQTGFLRRLILSFDQSRLDSVRSCQAASLLRTAVRRGTDEAVLFLLESTVVHPGCIDKTLAVALSTDALSRRDGMAFCQLFDKGFISSDLDEEGSSLLYRAVALGHLSAVKHIIAAGLRDDSKRRDRCKAIHQAALSSSTNSVLILECLLHMGEDPNMKMNPGISTLHILSRRIVGSRRAGTPSIDTCRKIELVMEFPGIDLSDRDELGRTPAELYVFSLSSLHFWENEHVELRVLNVLRKLIYPGLDLKVVKRSGKGVLHLMCALPATETSFSMVKTLVDLGLELHAGDDEGQTPFEILLFQALRAFELSEEERRRNDPRLKWREDNLWSKLGARYDVVSADKVRLATNTLHYLIGKSLAARLNEPMRDDCGGYSPMTVALKTECSTMIDVLLSKDDVSVDTRSSSRPNLTSLEVAASGGCDMKLAVRLLERSRSESSTLSPINGWSILHFAAIETKEQGMLRALLAHKPELDYDIRTQTGETPLGLAIRWKAVVSVRLLLAAGASVNIAAAAGDVYPIHLAVKTQSFEILQELITHGAHVDKVTECGLTALSMAAWHGHLGLIDLLLRSGAHVSPTSACTTETVRMAAMNGHWQTVEMLLRHGASVNTVLQPWGSSLLHTAVTGTSLGDPRRNWRTAKMLLDFGAVHNLRNLQGHTPFSCVVLDGSWDIAEQFLRSGLHLDVNEILVNGWTAMHIAIYAGALSVVELLLPRTPKAQDIIDDQGRVAGSFLTCAVASGNDQLLGMISGPLDYTFQNDYGWTIAHFAALSDNPKTLLCCKLHGIDWSSLTAVRQTSAGNLSKLSPWHLAAFEGCRETLRFLKSYDLVHDINIRTACESGYTALHLAVLGQREGIVQQLLELGADPLLIDQRERRSAFHMAAERGADQIFSSLMQHLSGKAALSRCENEKAMLHAIRLTQQALSAEDIDAMTPELLAIEKGCQHIVETVDEFESYADETWTLRVKPGSWARKVMTNDYNLYAINNTSCPSELQNMLTEHAGVHVEPLGRPIKGYVLPDTSDLESESGTSDGTVEDDKNTTPRRDPLQKRLDDNWQGRFDR</sequence>
<dbReference type="Proteomes" id="UP001345691">
    <property type="component" value="Unassembled WGS sequence"/>
</dbReference>
<dbReference type="SMART" id="SM00248">
    <property type="entry name" value="ANK"/>
    <property type="match status" value="21"/>
</dbReference>
<dbReference type="InterPro" id="IPR002110">
    <property type="entry name" value="Ankyrin_rpt"/>
</dbReference>
<gene>
    <name evidence="5" type="ORF">LTR69_003381</name>
</gene>
<evidence type="ECO:0000256" key="2">
    <source>
        <dbReference type="ARBA" id="ARBA00023043"/>
    </source>
</evidence>
<dbReference type="PROSITE" id="PS50297">
    <property type="entry name" value="ANK_REP_REGION"/>
    <property type="match status" value="5"/>
</dbReference>
<comment type="caution">
    <text evidence="5">The sequence shown here is derived from an EMBL/GenBank/DDBJ whole genome shotgun (WGS) entry which is preliminary data.</text>
</comment>
<dbReference type="PANTHER" id="PTHR24198">
    <property type="entry name" value="ANKYRIN REPEAT AND PROTEIN KINASE DOMAIN-CONTAINING PROTEIN"/>
    <property type="match status" value="1"/>
</dbReference>
<feature type="repeat" description="ANK" evidence="3">
    <location>
        <begin position="1113"/>
        <end position="1145"/>
    </location>
</feature>
<evidence type="ECO:0000256" key="4">
    <source>
        <dbReference type="SAM" id="MobiDB-lite"/>
    </source>
</evidence>
<evidence type="ECO:0000313" key="6">
    <source>
        <dbReference type="Proteomes" id="UP001345691"/>
    </source>
</evidence>
<dbReference type="PROSITE" id="PS50088">
    <property type="entry name" value="ANK_REPEAT"/>
    <property type="match status" value="5"/>
</dbReference>
<organism evidence="5 6">
    <name type="scientific">Exophiala sideris</name>
    <dbReference type="NCBI Taxonomy" id="1016849"/>
    <lineage>
        <taxon>Eukaryota</taxon>
        <taxon>Fungi</taxon>
        <taxon>Dikarya</taxon>
        <taxon>Ascomycota</taxon>
        <taxon>Pezizomycotina</taxon>
        <taxon>Eurotiomycetes</taxon>
        <taxon>Chaetothyriomycetidae</taxon>
        <taxon>Chaetothyriales</taxon>
        <taxon>Herpotrichiellaceae</taxon>
        <taxon>Exophiala</taxon>
    </lineage>
</organism>
<accession>A0ABR0JIM0</accession>
<dbReference type="Pfam" id="PF12796">
    <property type="entry name" value="Ank_2"/>
    <property type="match status" value="3"/>
</dbReference>
<dbReference type="Pfam" id="PF00023">
    <property type="entry name" value="Ank"/>
    <property type="match status" value="1"/>
</dbReference>
<dbReference type="PANTHER" id="PTHR24198:SF165">
    <property type="entry name" value="ANKYRIN REPEAT-CONTAINING PROTEIN-RELATED"/>
    <property type="match status" value="1"/>
</dbReference>
<protein>
    <submittedName>
        <fullName evidence="5">Uncharacterized protein</fullName>
    </submittedName>
</protein>
<feature type="repeat" description="ANK" evidence="3">
    <location>
        <begin position="1146"/>
        <end position="1178"/>
    </location>
</feature>
<dbReference type="Pfam" id="PF13637">
    <property type="entry name" value="Ank_4"/>
    <property type="match status" value="1"/>
</dbReference>
<feature type="repeat" description="ANK" evidence="3">
    <location>
        <begin position="1288"/>
        <end position="1309"/>
    </location>
</feature>
<evidence type="ECO:0000313" key="5">
    <source>
        <dbReference type="EMBL" id="KAK5065831.1"/>
    </source>
</evidence>
<dbReference type="InterPro" id="IPR036770">
    <property type="entry name" value="Ankyrin_rpt-contain_sf"/>
</dbReference>
<dbReference type="Gene3D" id="1.25.40.20">
    <property type="entry name" value="Ankyrin repeat-containing domain"/>
    <property type="match status" value="5"/>
</dbReference>
<keyword evidence="6" id="KW-1185">Reference proteome</keyword>
<feature type="region of interest" description="Disordered" evidence="4">
    <location>
        <begin position="1611"/>
        <end position="1657"/>
    </location>
</feature>
<keyword evidence="1" id="KW-0677">Repeat</keyword>
<name>A0ABR0JIM0_9EURO</name>
<reference evidence="5 6" key="1">
    <citation type="submission" date="2023-08" db="EMBL/GenBank/DDBJ databases">
        <title>Black Yeasts Isolated from many extreme environments.</title>
        <authorList>
            <person name="Coleine C."/>
            <person name="Stajich J.E."/>
            <person name="Selbmann L."/>
        </authorList>
    </citation>
    <scope>NUCLEOTIDE SEQUENCE [LARGE SCALE GENOMIC DNA]</scope>
    <source>
        <strain evidence="5 6">CCFEE 6328</strain>
    </source>
</reference>
<evidence type="ECO:0000256" key="3">
    <source>
        <dbReference type="PROSITE-ProRule" id="PRU00023"/>
    </source>
</evidence>
<dbReference type="SUPFAM" id="SSF48403">
    <property type="entry name" value="Ankyrin repeat"/>
    <property type="match status" value="3"/>
</dbReference>
<dbReference type="EMBL" id="JAVRRF010000005">
    <property type="protein sequence ID" value="KAK5065831.1"/>
    <property type="molecule type" value="Genomic_DNA"/>
</dbReference>